<dbReference type="InterPro" id="IPR021279">
    <property type="entry name" value="DUF2721"/>
</dbReference>
<feature type="transmembrane region" description="Helical" evidence="1">
    <location>
        <begin position="125"/>
        <end position="147"/>
    </location>
</feature>
<keyword evidence="1" id="KW-1133">Transmembrane helix</keyword>
<dbReference type="EMBL" id="VZPS01000002">
    <property type="protein sequence ID" value="KAB0488051.1"/>
    <property type="molecule type" value="Genomic_DNA"/>
</dbReference>
<proteinExistence type="predicted"/>
<evidence type="ECO:0000313" key="3">
    <source>
        <dbReference type="Proteomes" id="UP000460142"/>
    </source>
</evidence>
<dbReference type="AlphaFoldDB" id="A0A6H9RJG4"/>
<accession>A0A6H9RJG4</accession>
<name>A0A6H9RJG4_PSERE</name>
<protein>
    <submittedName>
        <fullName evidence="2">DUF2721 domain-containing protein</fullName>
    </submittedName>
</protein>
<dbReference type="Pfam" id="PF11026">
    <property type="entry name" value="DUF2721"/>
    <property type="match status" value="1"/>
</dbReference>
<dbReference type="OrthoDB" id="5465259at2"/>
<evidence type="ECO:0000313" key="2">
    <source>
        <dbReference type="EMBL" id="KAB0488051.1"/>
    </source>
</evidence>
<gene>
    <name evidence="2" type="ORF">F7R15_04265</name>
</gene>
<feature type="transmembrane region" description="Helical" evidence="1">
    <location>
        <begin position="95"/>
        <end position="119"/>
    </location>
</feature>
<sequence>MQGTGRFRLRALRRTWADPQLNEFIPDAVRLSHIFSQATAPTFFLGAIAAFVSLMTSRLSAVIDRTRVLNAIPEDDQRRAHLRADLERLRRRATLLNAGILSSLRGGLCATLLLAIIFLTEFMGFKYAYGAGLLFIIATFFLGVGLFRFAQEAKISVSAEDEHL</sequence>
<dbReference type="Proteomes" id="UP000460142">
    <property type="component" value="Unassembled WGS sequence"/>
</dbReference>
<feature type="transmembrane region" description="Helical" evidence="1">
    <location>
        <begin position="34"/>
        <end position="55"/>
    </location>
</feature>
<keyword evidence="1" id="KW-0472">Membrane</keyword>
<organism evidence="2 3">
    <name type="scientific">Pseudomonas reinekei</name>
    <dbReference type="NCBI Taxonomy" id="395598"/>
    <lineage>
        <taxon>Bacteria</taxon>
        <taxon>Pseudomonadati</taxon>
        <taxon>Pseudomonadota</taxon>
        <taxon>Gammaproteobacteria</taxon>
        <taxon>Pseudomonadales</taxon>
        <taxon>Pseudomonadaceae</taxon>
        <taxon>Pseudomonas</taxon>
    </lineage>
</organism>
<comment type="caution">
    <text evidence="2">The sequence shown here is derived from an EMBL/GenBank/DDBJ whole genome shotgun (WGS) entry which is preliminary data.</text>
</comment>
<reference evidence="2 3" key="1">
    <citation type="submission" date="2019-09" db="EMBL/GenBank/DDBJ databases">
        <title>Draft genome sequences of 48 bacterial type strains from the CCUG.</title>
        <authorList>
            <person name="Tunovic T."/>
            <person name="Pineiro-Iglesias B."/>
            <person name="Unosson C."/>
            <person name="Inganas E."/>
            <person name="Ohlen M."/>
            <person name="Cardew S."/>
            <person name="Jensie-Markopoulos S."/>
            <person name="Salva-Serra F."/>
            <person name="Jaen-Luchoro D."/>
            <person name="Karlsson R."/>
            <person name="Svensson-Stadler L."/>
            <person name="Chun J."/>
            <person name="Moore E."/>
        </authorList>
    </citation>
    <scope>NUCLEOTIDE SEQUENCE [LARGE SCALE GENOMIC DNA]</scope>
    <source>
        <strain evidence="2 3">CCUG 53116</strain>
    </source>
</reference>
<evidence type="ECO:0000256" key="1">
    <source>
        <dbReference type="SAM" id="Phobius"/>
    </source>
</evidence>
<keyword evidence="1" id="KW-0812">Transmembrane</keyword>